<dbReference type="InterPro" id="IPR043917">
    <property type="entry name" value="DUF5753"/>
</dbReference>
<comment type="caution">
    <text evidence="2">The sequence shown here is derived from an EMBL/GenBank/DDBJ whole genome shotgun (WGS) entry which is preliminary data.</text>
</comment>
<proteinExistence type="predicted"/>
<sequence length="293" mass="32455">MTTTGSGRGGTSAPTVRLRRLGRAMRRIRETRHLTLEEAGAGMERSISSLSKFENGRIKLPARDVKAMLAFYEVDDQATCTALLTLARDSHKRGWWQQYGDVVTPSYADFISLEADAAAIRGFETILIPGLLQTEDYARAVMTAVPGLSGPLNIDQLVAVRMARRSILERENPPRIWMILDEAALHRHIGGAGVMRSQLLHVIEIAELDHVVVQVMPYEGGAHAGTAGPFTILEFPELADLDVVLVESLTSGLYLETEDEIRRYNLVFDHLRMSALPEAASKKLIRQVAQKLQ</sequence>
<accession>A0A365GW15</accession>
<dbReference type="Gene3D" id="1.10.260.40">
    <property type="entry name" value="lambda repressor-like DNA-binding domains"/>
    <property type="match status" value="1"/>
</dbReference>
<evidence type="ECO:0000313" key="3">
    <source>
        <dbReference type="Proteomes" id="UP000251891"/>
    </source>
</evidence>
<dbReference type="InterPro" id="IPR001387">
    <property type="entry name" value="Cro/C1-type_HTH"/>
</dbReference>
<feature type="domain" description="HTH cro/C1-type" evidence="1">
    <location>
        <begin position="25"/>
        <end position="77"/>
    </location>
</feature>
<dbReference type="Pfam" id="PF19054">
    <property type="entry name" value="DUF5753"/>
    <property type="match status" value="1"/>
</dbReference>
<dbReference type="Pfam" id="PF13560">
    <property type="entry name" value="HTH_31"/>
    <property type="match status" value="1"/>
</dbReference>
<reference evidence="2 3" key="1">
    <citation type="submission" date="2018-06" db="EMBL/GenBank/DDBJ databases">
        <title>Actinomadura craniellae sp. nov. isolated from marine sponge Craniella sp.</title>
        <authorList>
            <person name="Li L."/>
            <person name="Xu Q.H."/>
            <person name="Lin H.W."/>
            <person name="Lu Y.H."/>
        </authorList>
    </citation>
    <scope>NUCLEOTIDE SEQUENCE [LARGE SCALE GENOMIC DNA]</scope>
    <source>
        <strain evidence="2 3">LHW63021</strain>
    </source>
</reference>
<organism evidence="2 3">
    <name type="scientific">Actinomadura craniellae</name>
    <dbReference type="NCBI Taxonomy" id="2231787"/>
    <lineage>
        <taxon>Bacteria</taxon>
        <taxon>Bacillati</taxon>
        <taxon>Actinomycetota</taxon>
        <taxon>Actinomycetes</taxon>
        <taxon>Streptosporangiales</taxon>
        <taxon>Thermomonosporaceae</taxon>
        <taxon>Actinomadura</taxon>
    </lineage>
</organism>
<dbReference type="AlphaFoldDB" id="A0A365GW15"/>
<dbReference type="CDD" id="cd00093">
    <property type="entry name" value="HTH_XRE"/>
    <property type="match status" value="1"/>
</dbReference>
<dbReference type="SUPFAM" id="SSF47413">
    <property type="entry name" value="lambda repressor-like DNA-binding domains"/>
    <property type="match status" value="1"/>
</dbReference>
<dbReference type="SMART" id="SM00530">
    <property type="entry name" value="HTH_XRE"/>
    <property type="match status" value="1"/>
</dbReference>
<dbReference type="InterPro" id="IPR010982">
    <property type="entry name" value="Lambda_DNA-bd_dom_sf"/>
</dbReference>
<dbReference type="GO" id="GO:0003677">
    <property type="term" value="F:DNA binding"/>
    <property type="evidence" value="ECO:0007669"/>
    <property type="project" value="InterPro"/>
</dbReference>
<protein>
    <submittedName>
        <fullName evidence="2">Transcriptional regulator</fullName>
    </submittedName>
</protein>
<dbReference type="RefSeq" id="WP_111871894.1">
    <property type="nucleotide sequence ID" value="NZ_QLYX01000022.1"/>
</dbReference>
<name>A0A365GW15_9ACTN</name>
<keyword evidence="3" id="KW-1185">Reference proteome</keyword>
<gene>
    <name evidence="2" type="ORF">DPM19_32305</name>
</gene>
<evidence type="ECO:0000313" key="2">
    <source>
        <dbReference type="EMBL" id="RAY10995.1"/>
    </source>
</evidence>
<dbReference type="EMBL" id="QLYX01000022">
    <property type="protein sequence ID" value="RAY10995.1"/>
    <property type="molecule type" value="Genomic_DNA"/>
</dbReference>
<dbReference type="Proteomes" id="UP000251891">
    <property type="component" value="Unassembled WGS sequence"/>
</dbReference>
<dbReference type="OrthoDB" id="5177725at2"/>
<dbReference type="PROSITE" id="PS50943">
    <property type="entry name" value="HTH_CROC1"/>
    <property type="match status" value="1"/>
</dbReference>
<evidence type="ECO:0000259" key="1">
    <source>
        <dbReference type="PROSITE" id="PS50943"/>
    </source>
</evidence>